<dbReference type="Gene3D" id="3.40.50.1820">
    <property type="entry name" value="alpha/beta hydrolase"/>
    <property type="match status" value="1"/>
</dbReference>
<dbReference type="STRING" id="75379.Tint_1806"/>
<sequence length="378" mass="41916">MSDPKPKPKPAKPNLNVPFFWPLQLAADMAEQGMELAARNVKFLDEELRLHGGIKPKLATEHTVRLKLRTLDLCDYSVPGAKGIPTLVNAPYAGHTSMIADYHEGQSLMQTLNDNGVGPLFLTDWHSATPDMKDLEVDQYLGDFLACVDDLGGRVNLVGLCQGGWMAAMLAARFPDKVASLVLAGSPIDTHAGHGPLLKMVKQTPMSFYEELVASGGGLMLGKYMLAGWKNMHPEQHYVQEHIDLYEHIDDPVWLSKTEAFERWYENPLDLPGRWYLQVIDQLFKRNLLAKGQFIGLGRSLHLKDITCPLYLLAGESDDITPHEQVFAAESLCGTPASQIEKRIVPGGHVGLFMGKRTLDEAWPQIGAWIKTKGVDRA</sequence>
<dbReference type="SUPFAM" id="SSF53474">
    <property type="entry name" value="alpha/beta-Hydrolases"/>
    <property type="match status" value="1"/>
</dbReference>
<dbReference type="AlphaFoldDB" id="D5X229"/>
<protein>
    <submittedName>
        <fullName evidence="1">Alpha/beta hydrolase fold protein</fullName>
    </submittedName>
</protein>
<gene>
    <name evidence="1" type="ordered locus">Tint_1806</name>
</gene>
<dbReference type="KEGG" id="tin:Tint_1806"/>
<evidence type="ECO:0000313" key="1">
    <source>
        <dbReference type="EMBL" id="ADG31175.1"/>
    </source>
</evidence>
<dbReference type="GO" id="GO:0016787">
    <property type="term" value="F:hydrolase activity"/>
    <property type="evidence" value="ECO:0007669"/>
    <property type="project" value="UniProtKB-KW"/>
</dbReference>
<reference evidence="1" key="1">
    <citation type="submission" date="2010-04" db="EMBL/GenBank/DDBJ databases">
        <title>Complete sequence of Thiomonas intermedia K12.</title>
        <authorList>
            <consortium name="US DOE Joint Genome Institute"/>
            <person name="Lucas S."/>
            <person name="Copeland A."/>
            <person name="Lapidus A."/>
            <person name="Cheng J.-F."/>
            <person name="Bruce D."/>
            <person name="Goodwin L."/>
            <person name="Pitluck S."/>
            <person name="Davenport K."/>
            <person name="Detter J.C."/>
            <person name="Han C."/>
            <person name="Tapia R."/>
            <person name="Land M."/>
            <person name="Hauser L."/>
            <person name="Kyrpides N."/>
            <person name="Ovchinnikova G."/>
            <person name="Kerfeld C.A."/>
            <person name="Cannon G.C."/>
            <person name="Heinhorst S."/>
            <person name="Woyke T."/>
        </authorList>
    </citation>
    <scope>NUCLEOTIDE SEQUENCE [LARGE SCALE GENOMIC DNA]</scope>
    <source>
        <strain evidence="1">K12</strain>
    </source>
</reference>
<keyword evidence="1" id="KW-0378">Hydrolase</keyword>
<dbReference type="InterPro" id="IPR029058">
    <property type="entry name" value="AB_hydrolase_fold"/>
</dbReference>
<dbReference type="EMBL" id="CP002021">
    <property type="protein sequence ID" value="ADG31175.1"/>
    <property type="molecule type" value="Genomic_DNA"/>
</dbReference>
<organism evidence="1">
    <name type="scientific">Thiomonas intermedia (strain K12)</name>
    <name type="common">Thiobacillus intermedius</name>
    <dbReference type="NCBI Taxonomy" id="75379"/>
    <lineage>
        <taxon>Bacteria</taxon>
        <taxon>Pseudomonadati</taxon>
        <taxon>Pseudomonadota</taxon>
        <taxon>Betaproteobacteria</taxon>
        <taxon>Burkholderiales</taxon>
        <taxon>Thiomonas</taxon>
    </lineage>
</organism>
<name>D5X229_THIK1</name>
<dbReference type="BioCyc" id="TINT75379:TINT_RS09065-MONOMER"/>
<dbReference type="PANTHER" id="PTHR36837:SF2">
    <property type="entry name" value="POLY(3-HYDROXYALKANOATE) POLYMERASE SUBUNIT PHAC"/>
    <property type="match status" value="1"/>
</dbReference>
<dbReference type="Pfam" id="PF11339">
    <property type="entry name" value="DUF3141"/>
    <property type="match status" value="1"/>
</dbReference>
<dbReference type="PANTHER" id="PTHR36837">
    <property type="entry name" value="POLY(3-HYDROXYALKANOATE) POLYMERASE SUBUNIT PHAC"/>
    <property type="match status" value="1"/>
</dbReference>
<proteinExistence type="predicted"/>
<accession>D5X229</accession>
<dbReference type="HOGENOM" id="CLU_035017_0_0_4"/>
<dbReference type="eggNOG" id="COG4553">
    <property type="taxonomic scope" value="Bacteria"/>
</dbReference>
<dbReference type="InterPro" id="IPR051321">
    <property type="entry name" value="PHA/PHB_synthase"/>
</dbReference>
<dbReference type="InterPro" id="IPR024501">
    <property type="entry name" value="DUF3141"/>
</dbReference>